<dbReference type="CDD" id="cd02137">
    <property type="entry name" value="MhqN-like"/>
    <property type="match status" value="1"/>
</dbReference>
<sequence length="204" mass="23152">MNFLDYLDGRKAVRHFDQATSSISDAEITEILAHAAKAPSNNNFQPWRVIVIKNKKIQQKLQTLAAGQQQVASAAAVFLLLGTQEGYNIEKILQFNLKHHILKASQVAEKRKRIELYFALHPEDRQEEGLRLDVGLFAMNLMHVLRAYGYDSVPMRGVDFDKVMQFLQLPSEWSPILLLPAGKALKEGHQQFRNPVASFSQIIN</sequence>
<dbReference type="GO" id="GO:0016491">
    <property type="term" value="F:oxidoreductase activity"/>
    <property type="evidence" value="ECO:0007669"/>
    <property type="project" value="UniProtKB-KW"/>
</dbReference>
<dbReference type="InterPro" id="IPR000415">
    <property type="entry name" value="Nitroreductase-like"/>
</dbReference>
<keyword evidence="2" id="KW-0560">Oxidoreductase</keyword>
<dbReference type="STRING" id="1423801.FD50_GL001730"/>
<evidence type="ECO:0000313" key="5">
    <source>
        <dbReference type="Proteomes" id="UP000051166"/>
    </source>
</evidence>
<feature type="domain" description="Nitroreductase" evidence="3">
    <location>
        <begin position="9"/>
        <end position="183"/>
    </location>
</feature>
<keyword evidence="5" id="KW-1185">Reference proteome</keyword>
<dbReference type="SUPFAM" id="SSF55469">
    <property type="entry name" value="FMN-dependent nitroreductase-like"/>
    <property type="match status" value="1"/>
</dbReference>
<evidence type="ECO:0000256" key="2">
    <source>
        <dbReference type="ARBA" id="ARBA00023002"/>
    </source>
</evidence>
<accession>A0A0R1V1W9</accession>
<dbReference type="RefSeq" id="WP_056961531.1">
    <property type="nucleotide sequence ID" value="NZ_AZFQ01000053.1"/>
</dbReference>
<comment type="caution">
    <text evidence="4">The sequence shown here is derived from an EMBL/GenBank/DDBJ whole genome shotgun (WGS) entry which is preliminary data.</text>
</comment>
<dbReference type="InterPro" id="IPR029479">
    <property type="entry name" value="Nitroreductase"/>
</dbReference>
<gene>
    <name evidence="4" type="ORF">FD50_GL001730</name>
</gene>
<evidence type="ECO:0000313" key="4">
    <source>
        <dbReference type="EMBL" id="KRL97176.1"/>
    </source>
</evidence>
<dbReference type="PATRIC" id="fig|1423801.4.peg.1769"/>
<proteinExistence type="inferred from homology"/>
<dbReference type="PANTHER" id="PTHR43673">
    <property type="entry name" value="NAD(P)H NITROREDUCTASE YDGI-RELATED"/>
    <property type="match status" value="1"/>
</dbReference>
<dbReference type="Proteomes" id="UP000051166">
    <property type="component" value="Unassembled WGS sequence"/>
</dbReference>
<organism evidence="4 5">
    <name type="scientific">Liquorilactobacillus satsumensis DSM 16230 = JCM 12392</name>
    <dbReference type="NCBI Taxonomy" id="1423801"/>
    <lineage>
        <taxon>Bacteria</taxon>
        <taxon>Bacillati</taxon>
        <taxon>Bacillota</taxon>
        <taxon>Bacilli</taxon>
        <taxon>Lactobacillales</taxon>
        <taxon>Lactobacillaceae</taxon>
        <taxon>Liquorilactobacillus</taxon>
    </lineage>
</organism>
<dbReference type="Gene3D" id="3.40.109.10">
    <property type="entry name" value="NADH Oxidase"/>
    <property type="match status" value="1"/>
</dbReference>
<dbReference type="PANTHER" id="PTHR43673:SF10">
    <property type="entry name" value="NADH DEHYDROGENASE_NAD(P)H NITROREDUCTASE XCC3605-RELATED"/>
    <property type="match status" value="1"/>
</dbReference>
<evidence type="ECO:0000259" key="3">
    <source>
        <dbReference type="Pfam" id="PF00881"/>
    </source>
</evidence>
<dbReference type="AlphaFoldDB" id="A0A0R1V1W9"/>
<dbReference type="OrthoDB" id="9782629at2"/>
<evidence type="ECO:0000256" key="1">
    <source>
        <dbReference type="ARBA" id="ARBA00007118"/>
    </source>
</evidence>
<dbReference type="Pfam" id="PF00881">
    <property type="entry name" value="Nitroreductase"/>
    <property type="match status" value="1"/>
</dbReference>
<protein>
    <submittedName>
        <fullName evidence="4">NADH dehydrogenase</fullName>
    </submittedName>
</protein>
<name>A0A0R1V1W9_9LACO</name>
<comment type="similarity">
    <text evidence="1">Belongs to the nitroreductase family.</text>
</comment>
<dbReference type="GeneID" id="98308977"/>
<reference evidence="4 5" key="1">
    <citation type="journal article" date="2015" name="Genome Announc.">
        <title>Expanding the biotechnology potential of lactobacilli through comparative genomics of 213 strains and associated genera.</title>
        <authorList>
            <person name="Sun Z."/>
            <person name="Harris H.M."/>
            <person name="McCann A."/>
            <person name="Guo C."/>
            <person name="Argimon S."/>
            <person name="Zhang W."/>
            <person name="Yang X."/>
            <person name="Jeffery I.B."/>
            <person name="Cooney J.C."/>
            <person name="Kagawa T.F."/>
            <person name="Liu W."/>
            <person name="Song Y."/>
            <person name="Salvetti E."/>
            <person name="Wrobel A."/>
            <person name="Rasinkangas P."/>
            <person name="Parkhill J."/>
            <person name="Rea M.C."/>
            <person name="O'Sullivan O."/>
            <person name="Ritari J."/>
            <person name="Douillard F.P."/>
            <person name="Paul Ross R."/>
            <person name="Yang R."/>
            <person name="Briner A.E."/>
            <person name="Felis G.E."/>
            <person name="de Vos W.M."/>
            <person name="Barrangou R."/>
            <person name="Klaenhammer T.R."/>
            <person name="Caufield P.W."/>
            <person name="Cui Y."/>
            <person name="Zhang H."/>
            <person name="O'Toole P.W."/>
        </authorList>
    </citation>
    <scope>NUCLEOTIDE SEQUENCE [LARGE SCALE GENOMIC DNA]</scope>
    <source>
        <strain evidence="4 5">DSM 16230</strain>
    </source>
</reference>
<dbReference type="EMBL" id="AZFQ01000053">
    <property type="protein sequence ID" value="KRL97176.1"/>
    <property type="molecule type" value="Genomic_DNA"/>
</dbReference>